<protein>
    <recommendedName>
        <fullName evidence="3">Lipoprotein</fullName>
    </recommendedName>
</protein>
<dbReference type="AlphaFoldDB" id="A0AA37W7Y5"/>
<keyword evidence="2" id="KW-1185">Reference proteome</keyword>
<comment type="caution">
    <text evidence="1">The sequence shown here is derived from an EMBL/GenBank/DDBJ whole genome shotgun (WGS) entry which is preliminary data.</text>
</comment>
<sequence length="219" mass="25348">MKLFQLLLTLLILFLYGCTTISKESINIGSIVNKNTGNILYPKHVNANQWKPIPVGYKVKYLNTDFSGETYTTEYVFTSTQNDEYHFLKYHDGKLDSNTKYMIKEGREYYSYKNEAYKLNARDPDCDIYFIGRCKTGRRIGKYSNTSFSEGTWTKQHRGLGLTQITHKTVYDRHGLILFYSKTDSNIAQGTSFTQTKVRVDKEINKPTDCRTAIEACVR</sequence>
<organism evidence="1 2">
    <name type="scientific">Litoribrevibacter albus</name>
    <dbReference type="NCBI Taxonomy" id="1473156"/>
    <lineage>
        <taxon>Bacteria</taxon>
        <taxon>Pseudomonadati</taxon>
        <taxon>Pseudomonadota</taxon>
        <taxon>Gammaproteobacteria</taxon>
        <taxon>Oceanospirillales</taxon>
        <taxon>Oceanospirillaceae</taxon>
        <taxon>Litoribrevibacter</taxon>
    </lineage>
</organism>
<reference evidence="1" key="1">
    <citation type="journal article" date="2014" name="Int. J. Syst. Evol. Microbiol.">
        <title>Complete genome sequence of Corynebacterium casei LMG S-19264T (=DSM 44701T), isolated from a smear-ripened cheese.</title>
        <authorList>
            <consortium name="US DOE Joint Genome Institute (JGI-PGF)"/>
            <person name="Walter F."/>
            <person name="Albersmeier A."/>
            <person name="Kalinowski J."/>
            <person name="Ruckert C."/>
        </authorList>
    </citation>
    <scope>NUCLEOTIDE SEQUENCE</scope>
    <source>
        <strain evidence="1">NBRC 110071</strain>
    </source>
</reference>
<dbReference type="EMBL" id="BSNM01000014">
    <property type="protein sequence ID" value="GLQ31754.1"/>
    <property type="molecule type" value="Genomic_DNA"/>
</dbReference>
<accession>A0AA37W7Y5</accession>
<dbReference type="RefSeq" id="WP_284381463.1">
    <property type="nucleotide sequence ID" value="NZ_BSNM01000014.1"/>
</dbReference>
<evidence type="ECO:0000313" key="1">
    <source>
        <dbReference type="EMBL" id="GLQ31754.1"/>
    </source>
</evidence>
<reference evidence="1" key="2">
    <citation type="submission" date="2023-01" db="EMBL/GenBank/DDBJ databases">
        <title>Draft genome sequence of Litoribrevibacter albus strain NBRC 110071.</title>
        <authorList>
            <person name="Sun Q."/>
            <person name="Mori K."/>
        </authorList>
    </citation>
    <scope>NUCLEOTIDE SEQUENCE</scope>
    <source>
        <strain evidence="1">NBRC 110071</strain>
    </source>
</reference>
<gene>
    <name evidence="1" type="ORF">GCM10007876_22330</name>
</gene>
<proteinExistence type="predicted"/>
<dbReference type="Proteomes" id="UP001161389">
    <property type="component" value="Unassembled WGS sequence"/>
</dbReference>
<name>A0AA37W7Y5_9GAMM</name>
<evidence type="ECO:0008006" key="3">
    <source>
        <dbReference type="Google" id="ProtNLM"/>
    </source>
</evidence>
<dbReference type="PROSITE" id="PS51257">
    <property type="entry name" value="PROKAR_LIPOPROTEIN"/>
    <property type="match status" value="1"/>
</dbReference>
<evidence type="ECO:0000313" key="2">
    <source>
        <dbReference type="Proteomes" id="UP001161389"/>
    </source>
</evidence>